<dbReference type="Proteomes" id="UP001055879">
    <property type="component" value="Linkage Group LG09"/>
</dbReference>
<protein>
    <submittedName>
        <fullName evidence="1">Uncharacterized protein</fullName>
    </submittedName>
</protein>
<comment type="caution">
    <text evidence="1">The sequence shown here is derived from an EMBL/GenBank/DDBJ whole genome shotgun (WGS) entry which is preliminary data.</text>
</comment>
<reference evidence="2" key="1">
    <citation type="journal article" date="2022" name="Mol. Ecol. Resour.">
        <title>The genomes of chicory, endive, great burdock and yacon provide insights into Asteraceae palaeo-polyploidization history and plant inulin production.</title>
        <authorList>
            <person name="Fan W."/>
            <person name="Wang S."/>
            <person name="Wang H."/>
            <person name="Wang A."/>
            <person name="Jiang F."/>
            <person name="Liu H."/>
            <person name="Zhao H."/>
            <person name="Xu D."/>
            <person name="Zhang Y."/>
        </authorList>
    </citation>
    <scope>NUCLEOTIDE SEQUENCE [LARGE SCALE GENOMIC DNA]</scope>
    <source>
        <strain evidence="2">cv. Niubang</strain>
    </source>
</reference>
<organism evidence="1 2">
    <name type="scientific">Arctium lappa</name>
    <name type="common">Greater burdock</name>
    <name type="synonym">Lappa major</name>
    <dbReference type="NCBI Taxonomy" id="4217"/>
    <lineage>
        <taxon>Eukaryota</taxon>
        <taxon>Viridiplantae</taxon>
        <taxon>Streptophyta</taxon>
        <taxon>Embryophyta</taxon>
        <taxon>Tracheophyta</taxon>
        <taxon>Spermatophyta</taxon>
        <taxon>Magnoliopsida</taxon>
        <taxon>eudicotyledons</taxon>
        <taxon>Gunneridae</taxon>
        <taxon>Pentapetalae</taxon>
        <taxon>asterids</taxon>
        <taxon>campanulids</taxon>
        <taxon>Asterales</taxon>
        <taxon>Asteraceae</taxon>
        <taxon>Carduoideae</taxon>
        <taxon>Cardueae</taxon>
        <taxon>Arctiinae</taxon>
        <taxon>Arctium</taxon>
    </lineage>
</organism>
<evidence type="ECO:0000313" key="1">
    <source>
        <dbReference type="EMBL" id="KAI3702664.1"/>
    </source>
</evidence>
<proteinExistence type="predicted"/>
<dbReference type="EMBL" id="CM042055">
    <property type="protein sequence ID" value="KAI3702664.1"/>
    <property type="molecule type" value="Genomic_DNA"/>
</dbReference>
<name>A0ACB8ZY81_ARCLA</name>
<gene>
    <name evidence="1" type="ORF">L6452_28412</name>
</gene>
<accession>A0ACB8ZY81</accession>
<evidence type="ECO:0000313" key="2">
    <source>
        <dbReference type="Proteomes" id="UP001055879"/>
    </source>
</evidence>
<reference evidence="1 2" key="2">
    <citation type="journal article" date="2022" name="Mol. Ecol. Resour.">
        <title>The genomes of chicory, endive, great burdock and yacon provide insights into Asteraceae paleo-polyploidization history and plant inulin production.</title>
        <authorList>
            <person name="Fan W."/>
            <person name="Wang S."/>
            <person name="Wang H."/>
            <person name="Wang A."/>
            <person name="Jiang F."/>
            <person name="Liu H."/>
            <person name="Zhao H."/>
            <person name="Xu D."/>
            <person name="Zhang Y."/>
        </authorList>
    </citation>
    <scope>NUCLEOTIDE SEQUENCE [LARGE SCALE GENOMIC DNA]</scope>
    <source>
        <strain evidence="2">cv. Niubang</strain>
    </source>
</reference>
<keyword evidence="2" id="KW-1185">Reference proteome</keyword>
<sequence>MYGNLDSSNTTCLEKIVLSMEMSRQWLSRVAETVVPKRGVFIGDKISIGSGSIGGEWVEVTRAIVTTQDRAILEILQRETKRIEFNRCVIIDIEFTYKNKVNNGGKLGEEDEEDEDVELPPTRLEYLAPNLLKALEDFELGQPQLSGLRPVPVGFQKVVGLEQKLWDGM</sequence>